<keyword evidence="1" id="KW-0472">Membrane</keyword>
<feature type="transmembrane region" description="Helical" evidence="1">
    <location>
        <begin position="103"/>
        <end position="120"/>
    </location>
</feature>
<reference evidence="2 3" key="1">
    <citation type="submission" date="2017-09" db="EMBL/GenBank/DDBJ databases">
        <title>Depth-based differentiation of microbial function through sediment-hosted aquifers and enrichment of novel symbionts in the deep terrestrial subsurface.</title>
        <authorList>
            <person name="Probst A.J."/>
            <person name="Ladd B."/>
            <person name="Jarett J.K."/>
            <person name="Geller-Mcgrath D.E."/>
            <person name="Sieber C.M."/>
            <person name="Emerson J.B."/>
            <person name="Anantharaman K."/>
            <person name="Thomas B.C."/>
            <person name="Malmstrom R."/>
            <person name="Stieglmeier M."/>
            <person name="Klingl A."/>
            <person name="Woyke T."/>
            <person name="Ryan C.M."/>
            <person name="Banfield J.F."/>
        </authorList>
    </citation>
    <scope>NUCLEOTIDE SEQUENCE [LARGE SCALE GENOMIC DNA]</scope>
    <source>
        <strain evidence="2">CG23_combo_of_CG06-09_8_20_14_all_35_49</strain>
    </source>
</reference>
<feature type="transmembrane region" description="Helical" evidence="1">
    <location>
        <begin position="191"/>
        <end position="212"/>
    </location>
</feature>
<evidence type="ECO:0008006" key="4">
    <source>
        <dbReference type="Google" id="ProtNLM"/>
    </source>
</evidence>
<feature type="transmembrane region" description="Helical" evidence="1">
    <location>
        <begin position="327"/>
        <end position="347"/>
    </location>
</feature>
<dbReference type="AlphaFoldDB" id="A0A2G9Y6H4"/>
<dbReference type="Proteomes" id="UP000231025">
    <property type="component" value="Unassembled WGS sequence"/>
</dbReference>
<gene>
    <name evidence="2" type="ORF">COX47_03025</name>
</gene>
<comment type="caution">
    <text evidence="2">The sequence shown here is derived from an EMBL/GenBank/DDBJ whole genome shotgun (WGS) entry which is preliminary data.</text>
</comment>
<organism evidence="2 3">
    <name type="scientific">Candidatus Roizmanbacteria bacterium CG23_combo_of_CG06-09_8_20_14_all_35_49</name>
    <dbReference type="NCBI Taxonomy" id="1974863"/>
    <lineage>
        <taxon>Bacteria</taxon>
        <taxon>Candidatus Roizmaniibacteriota</taxon>
    </lineage>
</organism>
<feature type="transmembrane region" description="Helical" evidence="1">
    <location>
        <begin position="270"/>
        <end position="293"/>
    </location>
</feature>
<evidence type="ECO:0000313" key="2">
    <source>
        <dbReference type="EMBL" id="PIP14845.1"/>
    </source>
</evidence>
<evidence type="ECO:0000313" key="3">
    <source>
        <dbReference type="Proteomes" id="UP000231025"/>
    </source>
</evidence>
<feature type="transmembrane region" description="Helical" evidence="1">
    <location>
        <begin position="232"/>
        <end position="250"/>
    </location>
</feature>
<feature type="transmembrane region" description="Helical" evidence="1">
    <location>
        <begin position="71"/>
        <end position="91"/>
    </location>
</feature>
<feature type="transmembrane region" description="Helical" evidence="1">
    <location>
        <begin position="126"/>
        <end position="145"/>
    </location>
</feature>
<feature type="transmembrane region" description="Helical" evidence="1">
    <location>
        <begin position="152"/>
        <end position="179"/>
    </location>
</feature>
<name>A0A2G9Y6H4_9BACT</name>
<keyword evidence="1" id="KW-1133">Transmembrane helix</keyword>
<proteinExistence type="predicted"/>
<protein>
    <recommendedName>
        <fullName evidence="4">Glycosyltransferase RgtA/B/C/D-like domain-containing protein</fullName>
    </recommendedName>
</protein>
<accession>A0A2G9Y6H4</accession>
<evidence type="ECO:0000256" key="1">
    <source>
        <dbReference type="SAM" id="Phobius"/>
    </source>
</evidence>
<dbReference type="EMBL" id="PCRE01000043">
    <property type="protein sequence ID" value="PIP14845.1"/>
    <property type="molecule type" value="Genomic_DNA"/>
</dbReference>
<keyword evidence="1" id="KW-0812">Transmembrane</keyword>
<feature type="transmembrane region" description="Helical" evidence="1">
    <location>
        <begin position="359"/>
        <end position="375"/>
    </location>
</feature>
<sequence length="474" mass="57102">MSFFIVLFSTVLLFFHQAFKIKFFQDDYFFISISQPKNITDFLHFFSPIRTYSFKPLSSELFYFFLKLFNYNFFIGHLTVFITYFFGLYFLYQCVRIVSKNNLFAKLSVFLYAINLTHVFQLYWFATFQEILLFTALTASFYFYLKKKIPVSLVFFLIALLSKETAILFIPFLLLYDFVFNKKEITKKSYFLIYFLTAFYFYFIYRLSLTYVTENANYSINLTNLRMIINNAMWYLLWAVGMPNFVPNFMQSIFKPPLPIFQEYWKQTDFQIYSFLLLISWLILLVSFLILLVKKKNVIKSVFNWGLFCLISFYLYLGPILFFPHKWIVRLMLPQIFISVFFAYILWQLINAKGITKNLAIVYLVIYVLVSYFGVRLHQSSSLYFLENQIAEKATQYFQEHKKEILKYDAIFFRDLPLIREEIWGQSIKLKDSLMDEHFLSYFFPEKKLKAFYSFETKSPPKNSYLINSFLLLK</sequence>
<feature type="transmembrane region" description="Helical" evidence="1">
    <location>
        <begin position="302"/>
        <end position="321"/>
    </location>
</feature>